<evidence type="ECO:0000259" key="3">
    <source>
        <dbReference type="Pfam" id="PF05368"/>
    </source>
</evidence>
<dbReference type="InterPro" id="IPR036291">
    <property type="entry name" value="NAD(P)-bd_dom_sf"/>
</dbReference>
<dbReference type="Gene3D" id="3.40.50.720">
    <property type="entry name" value="NAD(P)-binding Rossmann-like Domain"/>
    <property type="match status" value="1"/>
</dbReference>
<evidence type="ECO:0000256" key="1">
    <source>
        <dbReference type="ARBA" id="ARBA00006328"/>
    </source>
</evidence>
<accession>A0ABP7A2A8</accession>
<dbReference type="Pfam" id="PF05368">
    <property type="entry name" value="NmrA"/>
    <property type="match status" value="1"/>
</dbReference>
<gene>
    <name evidence="4" type="ORF">GCM10022267_07060</name>
</gene>
<dbReference type="Gene3D" id="3.90.25.10">
    <property type="entry name" value="UDP-galactose 4-epimerase, domain 1"/>
    <property type="match status" value="1"/>
</dbReference>
<comment type="caution">
    <text evidence="4">The sequence shown here is derived from an EMBL/GenBank/DDBJ whole genome shotgun (WGS) entry which is preliminary data.</text>
</comment>
<keyword evidence="2" id="KW-0521">NADP</keyword>
<organism evidence="4 5">
    <name type="scientific">Lentzea roselyniae</name>
    <dbReference type="NCBI Taxonomy" id="531940"/>
    <lineage>
        <taxon>Bacteria</taxon>
        <taxon>Bacillati</taxon>
        <taxon>Actinomycetota</taxon>
        <taxon>Actinomycetes</taxon>
        <taxon>Pseudonocardiales</taxon>
        <taxon>Pseudonocardiaceae</taxon>
        <taxon>Lentzea</taxon>
    </lineage>
</organism>
<feature type="domain" description="NmrA-like" evidence="3">
    <location>
        <begin position="6"/>
        <end position="279"/>
    </location>
</feature>
<dbReference type="InterPro" id="IPR051164">
    <property type="entry name" value="NmrA-like_oxidored"/>
</dbReference>
<evidence type="ECO:0000313" key="4">
    <source>
        <dbReference type="EMBL" id="GAA3623532.1"/>
    </source>
</evidence>
<dbReference type="InterPro" id="IPR008030">
    <property type="entry name" value="NmrA-like"/>
</dbReference>
<dbReference type="PANTHER" id="PTHR42748:SF32">
    <property type="entry name" value="NMRA-LIKE DOMAIN-CONTAINING PROTEIN"/>
    <property type="match status" value="1"/>
</dbReference>
<dbReference type="EMBL" id="BAABBE010000002">
    <property type="protein sequence ID" value="GAA3623532.1"/>
    <property type="molecule type" value="Genomic_DNA"/>
</dbReference>
<evidence type="ECO:0000313" key="5">
    <source>
        <dbReference type="Proteomes" id="UP001500711"/>
    </source>
</evidence>
<name>A0ABP7A2A8_9PSEU</name>
<sequence>MDDPGLVAVTGATGRQGGAVARHLLAAGWRVRALTRDPSSEKARRLADAGAEVVRADMADPATLRPAFAGAHGVFSVQNPMISGHDAEIVQGRNVGDVAAAAGVRHVVYGSAGVARSGTGVRQWESKVVINAHLESLGLPLTVLRPMAFMELMTDKDFYPQVSMWHLMPKLIGGDRPLVWLCADDLGAVAARAFAEPDRFAGADLPLTSDARSIDECREIWRAEFGRPPQRFPMPAWLFERFVGDDLLVMWRWLHDHPVEVDPAETRAIVPGAKTVREWLSSRGR</sequence>
<evidence type="ECO:0000256" key="2">
    <source>
        <dbReference type="ARBA" id="ARBA00022857"/>
    </source>
</evidence>
<protein>
    <submittedName>
        <fullName evidence="4">NmrA/HSCARG family protein</fullName>
    </submittedName>
</protein>
<comment type="similarity">
    <text evidence="1">Belongs to the NmrA-type oxidoreductase family.</text>
</comment>
<proteinExistence type="inferred from homology"/>
<dbReference type="SUPFAM" id="SSF51735">
    <property type="entry name" value="NAD(P)-binding Rossmann-fold domains"/>
    <property type="match status" value="1"/>
</dbReference>
<keyword evidence="5" id="KW-1185">Reference proteome</keyword>
<dbReference type="Proteomes" id="UP001500711">
    <property type="component" value="Unassembled WGS sequence"/>
</dbReference>
<reference evidence="5" key="1">
    <citation type="journal article" date="2019" name="Int. J. Syst. Evol. Microbiol.">
        <title>The Global Catalogue of Microorganisms (GCM) 10K type strain sequencing project: providing services to taxonomists for standard genome sequencing and annotation.</title>
        <authorList>
            <consortium name="The Broad Institute Genomics Platform"/>
            <consortium name="The Broad Institute Genome Sequencing Center for Infectious Disease"/>
            <person name="Wu L."/>
            <person name="Ma J."/>
        </authorList>
    </citation>
    <scope>NUCLEOTIDE SEQUENCE [LARGE SCALE GENOMIC DNA]</scope>
    <source>
        <strain evidence="5">JCM 17494</strain>
    </source>
</reference>
<dbReference type="RefSeq" id="WP_346127554.1">
    <property type="nucleotide sequence ID" value="NZ_BAABBE010000002.1"/>
</dbReference>
<dbReference type="CDD" id="cd05251">
    <property type="entry name" value="NmrA_like_SDR_a"/>
    <property type="match status" value="1"/>
</dbReference>
<dbReference type="PANTHER" id="PTHR42748">
    <property type="entry name" value="NITROGEN METABOLITE REPRESSION PROTEIN NMRA FAMILY MEMBER"/>
    <property type="match status" value="1"/>
</dbReference>